<name>A0A226EI10_FOLCA</name>
<dbReference type="Proteomes" id="UP000198287">
    <property type="component" value="Unassembled WGS sequence"/>
</dbReference>
<keyword evidence="3" id="KW-1185">Reference proteome</keyword>
<proteinExistence type="predicted"/>
<dbReference type="AlphaFoldDB" id="A0A226EI10"/>
<protein>
    <submittedName>
        <fullName evidence="2">Uncharacterized protein</fullName>
    </submittedName>
</protein>
<accession>A0A226EI10</accession>
<evidence type="ECO:0000256" key="1">
    <source>
        <dbReference type="SAM" id="Phobius"/>
    </source>
</evidence>
<keyword evidence="1" id="KW-0812">Transmembrane</keyword>
<comment type="caution">
    <text evidence="2">The sequence shown here is derived from an EMBL/GenBank/DDBJ whole genome shotgun (WGS) entry which is preliminary data.</text>
</comment>
<keyword evidence="1" id="KW-1133">Transmembrane helix</keyword>
<evidence type="ECO:0000313" key="2">
    <source>
        <dbReference type="EMBL" id="OXA57333.1"/>
    </source>
</evidence>
<keyword evidence="1" id="KW-0472">Membrane</keyword>
<gene>
    <name evidence="2" type="ORF">Fcan01_07013</name>
</gene>
<dbReference type="EMBL" id="LNIX01000003">
    <property type="protein sequence ID" value="OXA57333.1"/>
    <property type="molecule type" value="Genomic_DNA"/>
</dbReference>
<organism evidence="2 3">
    <name type="scientific">Folsomia candida</name>
    <name type="common">Springtail</name>
    <dbReference type="NCBI Taxonomy" id="158441"/>
    <lineage>
        <taxon>Eukaryota</taxon>
        <taxon>Metazoa</taxon>
        <taxon>Ecdysozoa</taxon>
        <taxon>Arthropoda</taxon>
        <taxon>Hexapoda</taxon>
        <taxon>Collembola</taxon>
        <taxon>Entomobryomorpha</taxon>
        <taxon>Isotomoidea</taxon>
        <taxon>Isotomidae</taxon>
        <taxon>Proisotominae</taxon>
        <taxon>Folsomia</taxon>
    </lineage>
</organism>
<sequence length="188" mass="20777">MRRNSPTLTFTMKGVEKNCMFTVIVFGITFGLPFSIGLQCYDCGELSIITADSNACAMNLGSCVYDLSTGGLKGIGNTHAHLFNSSAPVREVCYSLRGKFRGESLRMGGCDALPLEDVDSEHCLDPDFKVWFETESGREYITEKSFCICGTDFCNRVPAGGSVRVNSWTYFLFIETVLVIISFSRISF</sequence>
<reference evidence="2 3" key="1">
    <citation type="submission" date="2015-12" db="EMBL/GenBank/DDBJ databases">
        <title>The genome of Folsomia candida.</title>
        <authorList>
            <person name="Faddeeva A."/>
            <person name="Derks M.F."/>
            <person name="Anvar Y."/>
            <person name="Smit S."/>
            <person name="Van Straalen N."/>
            <person name="Roelofs D."/>
        </authorList>
    </citation>
    <scope>NUCLEOTIDE SEQUENCE [LARGE SCALE GENOMIC DNA]</scope>
    <source>
        <strain evidence="2 3">VU population</strain>
        <tissue evidence="2">Whole body</tissue>
    </source>
</reference>
<evidence type="ECO:0000313" key="3">
    <source>
        <dbReference type="Proteomes" id="UP000198287"/>
    </source>
</evidence>
<feature type="transmembrane region" description="Helical" evidence="1">
    <location>
        <begin position="20"/>
        <end position="38"/>
    </location>
</feature>